<feature type="region of interest" description="Disordered" evidence="1">
    <location>
        <begin position="1"/>
        <end position="32"/>
    </location>
</feature>
<proteinExistence type="predicted"/>
<evidence type="ECO:0000256" key="1">
    <source>
        <dbReference type="SAM" id="MobiDB-lite"/>
    </source>
</evidence>
<name>A0A0C2GS67_9BILA</name>
<feature type="compositionally biased region" description="Basic residues" evidence="1">
    <location>
        <begin position="7"/>
        <end position="21"/>
    </location>
</feature>
<organism evidence="2 3">
    <name type="scientific">Ancylostoma duodenale</name>
    <dbReference type="NCBI Taxonomy" id="51022"/>
    <lineage>
        <taxon>Eukaryota</taxon>
        <taxon>Metazoa</taxon>
        <taxon>Ecdysozoa</taxon>
        <taxon>Nematoda</taxon>
        <taxon>Chromadorea</taxon>
        <taxon>Rhabditida</taxon>
        <taxon>Rhabditina</taxon>
        <taxon>Rhabditomorpha</taxon>
        <taxon>Strongyloidea</taxon>
        <taxon>Ancylostomatidae</taxon>
        <taxon>Ancylostomatinae</taxon>
        <taxon>Ancylostoma</taxon>
    </lineage>
</organism>
<evidence type="ECO:0000313" key="3">
    <source>
        <dbReference type="Proteomes" id="UP000054047"/>
    </source>
</evidence>
<sequence>MEVTARPNRRGRSKLLARSRKQKEMQSSRPKKNQVQVWCLADTNRGCVCKNILQSAVSVLVDDQFDTTPTFIKSLSEEKHKGFDDIWMNTEISDTEKHKKLRDYAKENFNDEQKAGFEEWITGVCLTFW</sequence>
<evidence type="ECO:0000313" key="2">
    <source>
        <dbReference type="EMBL" id="KIH64160.1"/>
    </source>
</evidence>
<gene>
    <name evidence="2" type="ORF">ANCDUO_05533</name>
</gene>
<dbReference type="EMBL" id="KN728210">
    <property type="protein sequence ID" value="KIH64160.1"/>
    <property type="molecule type" value="Genomic_DNA"/>
</dbReference>
<keyword evidence="3" id="KW-1185">Reference proteome</keyword>
<protein>
    <submittedName>
        <fullName evidence="2">Uncharacterized protein</fullName>
    </submittedName>
</protein>
<reference evidence="2 3" key="1">
    <citation type="submission" date="2013-12" db="EMBL/GenBank/DDBJ databases">
        <title>Draft genome of the parsitic nematode Ancylostoma duodenale.</title>
        <authorList>
            <person name="Mitreva M."/>
        </authorList>
    </citation>
    <scope>NUCLEOTIDE SEQUENCE [LARGE SCALE GENOMIC DNA]</scope>
    <source>
        <strain evidence="2 3">Zhejiang</strain>
    </source>
</reference>
<accession>A0A0C2GS67</accession>
<dbReference type="AlphaFoldDB" id="A0A0C2GS67"/>
<dbReference type="OrthoDB" id="5866946at2759"/>
<dbReference type="Proteomes" id="UP000054047">
    <property type="component" value="Unassembled WGS sequence"/>
</dbReference>